<dbReference type="Gene3D" id="6.10.140.1580">
    <property type="match status" value="2"/>
</dbReference>
<name>A0ABT6JLH2_9GAMM</name>
<evidence type="ECO:0000313" key="2">
    <source>
        <dbReference type="EMBL" id="MDH5831533.1"/>
    </source>
</evidence>
<sequence>MSVAPQPYVHGYDAAESIRLRDQAGALEALLHADTAYPAGSLVLEAGCGVGAQTVVLARNSPGARFVAVDVSPDSVAETRRRLEAAGCANVRVMQGDIHDLPMAEGSFDHVFVCFVLEHLADPLRALAALRRLLRPGGTITVIEGDHGSAFFHPDDAAARDAIACLVELQRRAGGDPMIGRRLTGLLQQAGFDRVRTAPRCVHADGATPALADAFTRRTFAAMVAAARDAALQARMIEPSRFDAGIAALHRSAERDGAFCYTFFKAVAVR</sequence>
<organism evidence="2 3">
    <name type="scientific">Luteimonas rhizosphaericola</name>
    <dbReference type="NCBI Taxonomy" id="3042024"/>
    <lineage>
        <taxon>Bacteria</taxon>
        <taxon>Pseudomonadati</taxon>
        <taxon>Pseudomonadota</taxon>
        <taxon>Gammaproteobacteria</taxon>
        <taxon>Lysobacterales</taxon>
        <taxon>Lysobacteraceae</taxon>
        <taxon>Luteimonas</taxon>
    </lineage>
</organism>
<dbReference type="GO" id="GO:0032259">
    <property type="term" value="P:methylation"/>
    <property type="evidence" value="ECO:0007669"/>
    <property type="project" value="UniProtKB-KW"/>
</dbReference>
<dbReference type="EMBL" id="JARXRN010000028">
    <property type="protein sequence ID" value="MDH5831533.1"/>
    <property type="molecule type" value="Genomic_DNA"/>
</dbReference>
<dbReference type="Pfam" id="PF08241">
    <property type="entry name" value="Methyltransf_11"/>
    <property type="match status" value="1"/>
</dbReference>
<dbReference type="CDD" id="cd02440">
    <property type="entry name" value="AdoMet_MTases"/>
    <property type="match status" value="1"/>
</dbReference>
<feature type="domain" description="Methyltransferase type 11" evidence="1">
    <location>
        <begin position="44"/>
        <end position="140"/>
    </location>
</feature>
<dbReference type="InterPro" id="IPR029063">
    <property type="entry name" value="SAM-dependent_MTases_sf"/>
</dbReference>
<keyword evidence="2" id="KW-0489">Methyltransferase</keyword>
<dbReference type="GO" id="GO:0008168">
    <property type="term" value="F:methyltransferase activity"/>
    <property type="evidence" value="ECO:0007669"/>
    <property type="project" value="UniProtKB-KW"/>
</dbReference>
<dbReference type="SUPFAM" id="SSF53335">
    <property type="entry name" value="S-adenosyl-L-methionine-dependent methyltransferases"/>
    <property type="match status" value="1"/>
</dbReference>
<gene>
    <name evidence="2" type="ORF">QFW80_13505</name>
</gene>
<dbReference type="RefSeq" id="WP_280602497.1">
    <property type="nucleotide sequence ID" value="NZ_JARXRN010000028.1"/>
</dbReference>
<dbReference type="InterPro" id="IPR013216">
    <property type="entry name" value="Methyltransf_11"/>
</dbReference>
<protein>
    <submittedName>
        <fullName evidence="2">Methyltransferase domain-containing protein</fullName>
    </submittedName>
</protein>
<proteinExistence type="predicted"/>
<evidence type="ECO:0000259" key="1">
    <source>
        <dbReference type="Pfam" id="PF08241"/>
    </source>
</evidence>
<comment type="caution">
    <text evidence="2">The sequence shown here is derived from an EMBL/GenBank/DDBJ whole genome shotgun (WGS) entry which is preliminary data.</text>
</comment>
<keyword evidence="3" id="KW-1185">Reference proteome</keyword>
<dbReference type="Gene3D" id="3.40.50.150">
    <property type="entry name" value="Vaccinia Virus protein VP39"/>
    <property type="match status" value="1"/>
</dbReference>
<reference evidence="2 3" key="1">
    <citation type="submission" date="2023-04" db="EMBL/GenBank/DDBJ databases">
        <title>Luteimonas sp. M1R5S18.</title>
        <authorList>
            <person name="Sun J.-Q."/>
        </authorList>
    </citation>
    <scope>NUCLEOTIDE SEQUENCE [LARGE SCALE GENOMIC DNA]</scope>
    <source>
        <strain evidence="2 3">M1R5S18</strain>
    </source>
</reference>
<dbReference type="Proteomes" id="UP001156831">
    <property type="component" value="Unassembled WGS sequence"/>
</dbReference>
<dbReference type="PANTHER" id="PTHR43861">
    <property type="entry name" value="TRANS-ACONITATE 2-METHYLTRANSFERASE-RELATED"/>
    <property type="match status" value="1"/>
</dbReference>
<accession>A0ABT6JLH2</accession>
<evidence type="ECO:0000313" key="3">
    <source>
        <dbReference type="Proteomes" id="UP001156831"/>
    </source>
</evidence>
<keyword evidence="2" id="KW-0808">Transferase</keyword>